<dbReference type="PANTHER" id="PTHR46601">
    <property type="entry name" value="ULP_PROTEASE DOMAIN-CONTAINING PROTEIN"/>
    <property type="match status" value="1"/>
</dbReference>
<sequence length="197" mass="22866">MPLTHAERQKKYRERQSEKFGEKVVKEKESKKRKERRLANLEAEPEKERQRKRKSRQKRTESKSVAVTSPPYKSVSTLGKAVKRAESALPKSPRKRAKVVQKLLTKMNEIPSPEKKHSKNALDALTTKLVLDFYQSDDISRQAPGKRDTIVVRLKNKKETVQKRHLYMNVSEAYAVFKSDYPEESVGKSKFASLHFL</sequence>
<evidence type="ECO:0000313" key="3">
    <source>
        <dbReference type="RefSeq" id="XP_065651101.1"/>
    </source>
</evidence>
<proteinExistence type="predicted"/>
<dbReference type="GeneID" id="136079294"/>
<organism evidence="2 3">
    <name type="scientific">Hydra vulgaris</name>
    <name type="common">Hydra</name>
    <name type="synonym">Hydra attenuata</name>
    <dbReference type="NCBI Taxonomy" id="6087"/>
    <lineage>
        <taxon>Eukaryota</taxon>
        <taxon>Metazoa</taxon>
        <taxon>Cnidaria</taxon>
        <taxon>Hydrozoa</taxon>
        <taxon>Hydroidolina</taxon>
        <taxon>Anthoathecata</taxon>
        <taxon>Aplanulata</taxon>
        <taxon>Hydridae</taxon>
        <taxon>Hydra</taxon>
    </lineage>
</organism>
<feature type="region of interest" description="Disordered" evidence="1">
    <location>
        <begin position="1"/>
        <end position="97"/>
    </location>
</feature>
<accession>A0ABM4BPQ9</accession>
<feature type="compositionally biased region" description="Basic and acidic residues" evidence="1">
    <location>
        <begin position="1"/>
        <end position="32"/>
    </location>
</feature>
<dbReference type="RefSeq" id="XP_065651101.1">
    <property type="nucleotide sequence ID" value="XM_065795029.1"/>
</dbReference>
<dbReference type="Proteomes" id="UP001652625">
    <property type="component" value="Chromosome 04"/>
</dbReference>
<dbReference type="PANTHER" id="PTHR46601:SF2">
    <property type="entry name" value="UBIQUITIN-LIKE PROTEASE FAMILY PROFILE DOMAIN-CONTAINING PROTEIN"/>
    <property type="match status" value="1"/>
</dbReference>
<keyword evidence="2" id="KW-1185">Reference proteome</keyword>
<evidence type="ECO:0000256" key="1">
    <source>
        <dbReference type="SAM" id="MobiDB-lite"/>
    </source>
</evidence>
<name>A0ABM4BPQ9_HYDVU</name>
<gene>
    <name evidence="3" type="primary">LOC136079294</name>
</gene>
<reference evidence="3" key="1">
    <citation type="submission" date="2025-08" db="UniProtKB">
        <authorList>
            <consortium name="RefSeq"/>
        </authorList>
    </citation>
    <scope>IDENTIFICATION</scope>
</reference>
<protein>
    <submittedName>
        <fullName evidence="3">E3 ubiquitin-protein ligase BRE1A-like</fullName>
    </submittedName>
</protein>
<evidence type="ECO:0000313" key="2">
    <source>
        <dbReference type="Proteomes" id="UP001652625"/>
    </source>
</evidence>